<protein>
    <submittedName>
        <fullName evidence="2">FeoB-associated Cys-rich membrane protein</fullName>
    </submittedName>
</protein>
<sequence length="57" mass="5905">MGVFEIIVITLCAVAVLGVIGGAIYRKVKGKPSGCGCGCEGCPHACRARKTQDKDHS</sequence>
<keyword evidence="1" id="KW-0812">Transmembrane</keyword>
<dbReference type="AlphaFoldDB" id="A0A9D1J8J6"/>
<evidence type="ECO:0000313" key="2">
    <source>
        <dbReference type="EMBL" id="HIR66518.1"/>
    </source>
</evidence>
<dbReference type="Proteomes" id="UP000823913">
    <property type="component" value="Unassembled WGS sequence"/>
</dbReference>
<organism evidence="2 3">
    <name type="scientific">Candidatus Coproplasma avicola</name>
    <dbReference type="NCBI Taxonomy" id="2840744"/>
    <lineage>
        <taxon>Bacteria</taxon>
        <taxon>Bacillati</taxon>
        <taxon>Bacillota</taxon>
        <taxon>Clostridia</taxon>
        <taxon>Eubacteriales</taxon>
        <taxon>Candidatus Coproplasma</taxon>
    </lineage>
</organism>
<evidence type="ECO:0000313" key="3">
    <source>
        <dbReference type="Proteomes" id="UP000823913"/>
    </source>
</evidence>
<dbReference type="EMBL" id="DVHK01000012">
    <property type="protein sequence ID" value="HIR66518.1"/>
    <property type="molecule type" value="Genomic_DNA"/>
</dbReference>
<keyword evidence="1" id="KW-1133">Transmembrane helix</keyword>
<reference evidence="2" key="1">
    <citation type="submission" date="2020-10" db="EMBL/GenBank/DDBJ databases">
        <authorList>
            <person name="Gilroy R."/>
        </authorList>
    </citation>
    <scope>NUCLEOTIDE SEQUENCE</scope>
    <source>
        <strain evidence="2">ChiW16-3235</strain>
    </source>
</reference>
<proteinExistence type="predicted"/>
<comment type="caution">
    <text evidence="2">The sequence shown here is derived from an EMBL/GenBank/DDBJ whole genome shotgun (WGS) entry which is preliminary data.</text>
</comment>
<feature type="transmembrane region" description="Helical" evidence="1">
    <location>
        <begin position="6"/>
        <end position="25"/>
    </location>
</feature>
<evidence type="ECO:0000256" key="1">
    <source>
        <dbReference type="SAM" id="Phobius"/>
    </source>
</evidence>
<keyword evidence="1" id="KW-0472">Membrane</keyword>
<accession>A0A9D1J8J6</accession>
<gene>
    <name evidence="2" type="ORF">IAB94_00545</name>
</gene>
<name>A0A9D1J8J6_9FIRM</name>
<reference evidence="2" key="2">
    <citation type="journal article" date="2021" name="PeerJ">
        <title>Extensive microbial diversity within the chicken gut microbiome revealed by metagenomics and culture.</title>
        <authorList>
            <person name="Gilroy R."/>
            <person name="Ravi A."/>
            <person name="Getino M."/>
            <person name="Pursley I."/>
            <person name="Horton D.L."/>
            <person name="Alikhan N.F."/>
            <person name="Baker D."/>
            <person name="Gharbi K."/>
            <person name="Hall N."/>
            <person name="Watson M."/>
            <person name="Adriaenssens E.M."/>
            <person name="Foster-Nyarko E."/>
            <person name="Jarju S."/>
            <person name="Secka A."/>
            <person name="Antonio M."/>
            <person name="Oren A."/>
            <person name="Chaudhuri R.R."/>
            <person name="La Ragione R."/>
            <person name="Hildebrand F."/>
            <person name="Pallen M.J."/>
        </authorList>
    </citation>
    <scope>NUCLEOTIDE SEQUENCE</scope>
    <source>
        <strain evidence="2">ChiW16-3235</strain>
    </source>
</reference>